<sequence length="290" mass="31344">MVSSWLFGNKIIQRTTVAVALSAGLLSGCASIQSFNSSDDSFGVAVTDRTLAQRILDKSIENTAKINISRIDPTLYQRSRISVDSFYSTVLVTGEVPDEQTKQQVETIVSSMPDVKQFYNKLTVGNQKGTSYTVHDAYISSKVNAKILANNALSSSQVKVVTDDGIVYILGKLTPAQRSHLINIINSTVGIKELVLLNQLIDDNGAVIDESSITQETGLEPPAPVYTEQPPAQAAPVDTQNYAPPAQVAPEYQAPETAPAAPTAEASTTQNSQVYPSPYIEMYKQDVNGW</sequence>
<feature type="domain" description="BON" evidence="2">
    <location>
        <begin position="56"/>
        <end position="126"/>
    </location>
</feature>
<dbReference type="OrthoDB" id="9783990at2"/>
<dbReference type="RefSeq" id="WP_155586577.1">
    <property type="nucleotide sequence ID" value="NZ_WFKQ01000001.1"/>
</dbReference>
<dbReference type="SMART" id="SM00749">
    <property type="entry name" value="BON"/>
    <property type="match status" value="1"/>
</dbReference>
<protein>
    <submittedName>
        <fullName evidence="3">BON domain-containing protein</fullName>
    </submittedName>
</protein>
<proteinExistence type="predicted"/>
<evidence type="ECO:0000313" key="3">
    <source>
        <dbReference type="EMBL" id="MUG31322.1"/>
    </source>
</evidence>
<dbReference type="PANTHER" id="PTHR34606">
    <property type="entry name" value="BON DOMAIN-CONTAINING PROTEIN"/>
    <property type="match status" value="1"/>
</dbReference>
<evidence type="ECO:0000256" key="1">
    <source>
        <dbReference type="SAM" id="MobiDB-lite"/>
    </source>
</evidence>
<keyword evidence="4" id="KW-1185">Reference proteome</keyword>
<dbReference type="InterPro" id="IPR014004">
    <property type="entry name" value="Transpt-assoc_nodulatn_dom_bac"/>
</dbReference>
<gene>
    <name evidence="3" type="ORF">GB996_00755</name>
</gene>
<dbReference type="EMBL" id="WFKQ01000001">
    <property type="protein sequence ID" value="MUG31322.1"/>
    <property type="molecule type" value="Genomic_DNA"/>
</dbReference>
<accession>A0A844LX07</accession>
<feature type="region of interest" description="Disordered" evidence="1">
    <location>
        <begin position="217"/>
        <end position="239"/>
    </location>
</feature>
<evidence type="ECO:0000259" key="2">
    <source>
        <dbReference type="PROSITE" id="PS50914"/>
    </source>
</evidence>
<dbReference type="InterPro" id="IPR007055">
    <property type="entry name" value="BON_dom"/>
</dbReference>
<dbReference type="AlphaFoldDB" id="A0A844LX07"/>
<dbReference type="InterPro" id="IPR051686">
    <property type="entry name" value="Lipoprotein_DolP"/>
</dbReference>
<dbReference type="PANTHER" id="PTHR34606:SF15">
    <property type="entry name" value="BON DOMAIN-CONTAINING PROTEIN"/>
    <property type="match status" value="1"/>
</dbReference>
<dbReference type="Pfam" id="PF04972">
    <property type="entry name" value="BON"/>
    <property type="match status" value="2"/>
</dbReference>
<dbReference type="PROSITE" id="PS50914">
    <property type="entry name" value="BON"/>
    <property type="match status" value="2"/>
</dbReference>
<dbReference type="Proteomes" id="UP000442109">
    <property type="component" value="Unassembled WGS sequence"/>
</dbReference>
<evidence type="ECO:0000313" key="4">
    <source>
        <dbReference type="Proteomes" id="UP000442109"/>
    </source>
</evidence>
<organism evidence="3 4">
    <name type="scientific">Psychrobacter sanguinis</name>
    <dbReference type="NCBI Taxonomy" id="861445"/>
    <lineage>
        <taxon>Bacteria</taxon>
        <taxon>Pseudomonadati</taxon>
        <taxon>Pseudomonadota</taxon>
        <taxon>Gammaproteobacteria</taxon>
        <taxon>Moraxellales</taxon>
        <taxon>Moraxellaceae</taxon>
        <taxon>Psychrobacter</taxon>
    </lineage>
</organism>
<reference evidence="3 4" key="1">
    <citation type="journal article" date="2019" name="PLoS ONE">
        <title>Pup mortality in New Zealand sea lions (Phocarctos hookeri) at Enderby Island, Auckland Islands, 2013-18.</title>
        <authorList>
            <person name="Michael S.A."/>
            <person name="Hayman D.T.S."/>
            <person name="Gray R."/>
            <person name="Zhang J."/>
            <person name="Rogers L."/>
            <person name="Roe W.D."/>
        </authorList>
    </citation>
    <scope>NUCLEOTIDE SEQUENCE [LARGE SCALE GENOMIC DNA]</scope>
    <source>
        <strain evidence="3 4">SM868</strain>
    </source>
</reference>
<name>A0A844LX07_9GAMM</name>
<comment type="caution">
    <text evidence="3">The sequence shown here is derived from an EMBL/GenBank/DDBJ whole genome shotgun (WGS) entry which is preliminary data.</text>
</comment>
<feature type="domain" description="BON" evidence="2">
    <location>
        <begin position="135"/>
        <end position="204"/>
    </location>
</feature>